<evidence type="ECO:0000256" key="5">
    <source>
        <dbReference type="ARBA" id="ARBA00022833"/>
    </source>
</evidence>
<evidence type="ECO:0000256" key="7">
    <source>
        <dbReference type="PROSITE-ProRule" id="PRU00042"/>
    </source>
</evidence>
<dbReference type="EMBL" id="KB308341">
    <property type="protein sequence ID" value="ELT98001.1"/>
    <property type="molecule type" value="Genomic_DNA"/>
</dbReference>
<dbReference type="OrthoDB" id="3437960at2759"/>
<feature type="domain" description="C2H2-type" evidence="8">
    <location>
        <begin position="14"/>
        <end position="41"/>
    </location>
</feature>
<dbReference type="HOGENOM" id="CLU_002678_42_25_1"/>
<dbReference type="SUPFAM" id="SSF57667">
    <property type="entry name" value="beta-beta-alpha zinc fingers"/>
    <property type="match status" value="1"/>
</dbReference>
<keyword evidence="2" id="KW-0479">Metal-binding</keyword>
<dbReference type="PROSITE" id="PS50157">
    <property type="entry name" value="ZINC_FINGER_C2H2_2"/>
    <property type="match status" value="1"/>
</dbReference>
<dbReference type="GO" id="GO:0000981">
    <property type="term" value="F:DNA-binding transcription factor activity, RNA polymerase II-specific"/>
    <property type="evidence" value="ECO:0007669"/>
    <property type="project" value="TreeGrafter"/>
</dbReference>
<evidence type="ECO:0000256" key="4">
    <source>
        <dbReference type="ARBA" id="ARBA00022771"/>
    </source>
</evidence>
<evidence type="ECO:0000256" key="1">
    <source>
        <dbReference type="ARBA" id="ARBA00004123"/>
    </source>
</evidence>
<keyword evidence="4 7" id="KW-0863">Zinc-finger</keyword>
<keyword evidence="6" id="KW-0539">Nucleus</keyword>
<evidence type="ECO:0000256" key="2">
    <source>
        <dbReference type="ARBA" id="ARBA00022723"/>
    </source>
</evidence>
<dbReference type="FunFam" id="3.30.160.60:FF:000446">
    <property type="entry name" value="Zinc finger protein"/>
    <property type="match status" value="1"/>
</dbReference>
<dbReference type="InterPro" id="IPR013087">
    <property type="entry name" value="Znf_C2H2_type"/>
</dbReference>
<keyword evidence="11" id="KW-1185">Reference proteome</keyword>
<evidence type="ECO:0000313" key="11">
    <source>
        <dbReference type="Proteomes" id="UP000014760"/>
    </source>
</evidence>
<accession>R7U2W0</accession>
<reference evidence="11" key="1">
    <citation type="submission" date="2012-12" db="EMBL/GenBank/DDBJ databases">
        <authorList>
            <person name="Hellsten U."/>
            <person name="Grimwood J."/>
            <person name="Chapman J.A."/>
            <person name="Shapiro H."/>
            <person name="Aerts A."/>
            <person name="Otillar R.P."/>
            <person name="Terry A.Y."/>
            <person name="Boore J.L."/>
            <person name="Simakov O."/>
            <person name="Marletaz F."/>
            <person name="Cho S.-J."/>
            <person name="Edsinger-Gonzales E."/>
            <person name="Havlak P."/>
            <person name="Kuo D.-H."/>
            <person name="Larsson T."/>
            <person name="Lv J."/>
            <person name="Arendt D."/>
            <person name="Savage R."/>
            <person name="Osoegawa K."/>
            <person name="de Jong P."/>
            <person name="Lindberg D.R."/>
            <person name="Seaver E.C."/>
            <person name="Weisblat D.A."/>
            <person name="Putnam N.H."/>
            <person name="Grigoriev I.V."/>
            <person name="Rokhsar D.S."/>
        </authorList>
    </citation>
    <scope>NUCLEOTIDE SEQUENCE</scope>
    <source>
        <strain evidence="11">I ESC-2004</strain>
    </source>
</reference>
<dbReference type="Gene3D" id="3.30.160.60">
    <property type="entry name" value="Classic Zinc Finger"/>
    <property type="match status" value="2"/>
</dbReference>
<evidence type="ECO:0000259" key="8">
    <source>
        <dbReference type="PROSITE" id="PS50157"/>
    </source>
</evidence>
<sequence>RLHTAEHRPHVKPHECSVCEKTFAQSSYLKSHMLVHIGEKGHECSVCKKAFALSSNLR</sequence>
<dbReference type="Proteomes" id="UP000014760">
    <property type="component" value="Unassembled WGS sequence"/>
</dbReference>
<proteinExistence type="predicted"/>
<evidence type="ECO:0000313" key="10">
    <source>
        <dbReference type="EnsemblMetazoa" id="CapteP87764"/>
    </source>
</evidence>
<dbReference type="PANTHER" id="PTHR24394">
    <property type="entry name" value="ZINC FINGER PROTEIN"/>
    <property type="match status" value="1"/>
</dbReference>
<protein>
    <recommendedName>
        <fullName evidence="8">C2H2-type domain-containing protein</fullName>
    </recommendedName>
</protein>
<evidence type="ECO:0000256" key="6">
    <source>
        <dbReference type="ARBA" id="ARBA00023242"/>
    </source>
</evidence>
<name>R7U2W0_CAPTE</name>
<dbReference type="SMART" id="SM00355">
    <property type="entry name" value="ZnF_C2H2"/>
    <property type="match status" value="1"/>
</dbReference>
<dbReference type="STRING" id="283909.R7U2W0"/>
<feature type="non-terminal residue" evidence="9">
    <location>
        <position position="1"/>
    </location>
</feature>
<dbReference type="Pfam" id="PF00096">
    <property type="entry name" value="zf-C2H2"/>
    <property type="match status" value="1"/>
</dbReference>
<feature type="non-terminal residue" evidence="9">
    <location>
        <position position="58"/>
    </location>
</feature>
<evidence type="ECO:0000256" key="3">
    <source>
        <dbReference type="ARBA" id="ARBA00022737"/>
    </source>
</evidence>
<keyword evidence="3" id="KW-0677">Repeat</keyword>
<dbReference type="FunFam" id="3.30.160.60:FF:001927">
    <property type="entry name" value="Zinc finger protein 1184"/>
    <property type="match status" value="1"/>
</dbReference>
<dbReference type="PANTHER" id="PTHR24394:SF44">
    <property type="entry name" value="ZINC FINGER PROTEIN 271-LIKE"/>
    <property type="match status" value="1"/>
</dbReference>
<organism evidence="9">
    <name type="scientific">Capitella teleta</name>
    <name type="common">Polychaete worm</name>
    <dbReference type="NCBI Taxonomy" id="283909"/>
    <lineage>
        <taxon>Eukaryota</taxon>
        <taxon>Metazoa</taxon>
        <taxon>Spiralia</taxon>
        <taxon>Lophotrochozoa</taxon>
        <taxon>Annelida</taxon>
        <taxon>Polychaeta</taxon>
        <taxon>Sedentaria</taxon>
        <taxon>Scolecida</taxon>
        <taxon>Capitellidae</taxon>
        <taxon>Capitella</taxon>
    </lineage>
</organism>
<comment type="subcellular location">
    <subcellularLocation>
        <location evidence="1">Nucleus</location>
    </subcellularLocation>
</comment>
<dbReference type="PROSITE" id="PS00028">
    <property type="entry name" value="ZINC_FINGER_C2H2_1"/>
    <property type="match status" value="1"/>
</dbReference>
<gene>
    <name evidence="9" type="ORF">CAPTEDRAFT_87764</name>
</gene>
<dbReference type="GO" id="GO:0008270">
    <property type="term" value="F:zinc ion binding"/>
    <property type="evidence" value="ECO:0007669"/>
    <property type="project" value="UniProtKB-KW"/>
</dbReference>
<keyword evidence="5" id="KW-0862">Zinc</keyword>
<evidence type="ECO:0000313" key="9">
    <source>
        <dbReference type="EMBL" id="ELT98001.1"/>
    </source>
</evidence>
<reference evidence="9 11" key="2">
    <citation type="journal article" date="2013" name="Nature">
        <title>Insights into bilaterian evolution from three spiralian genomes.</title>
        <authorList>
            <person name="Simakov O."/>
            <person name="Marletaz F."/>
            <person name="Cho S.J."/>
            <person name="Edsinger-Gonzales E."/>
            <person name="Havlak P."/>
            <person name="Hellsten U."/>
            <person name="Kuo D.H."/>
            <person name="Larsson T."/>
            <person name="Lv J."/>
            <person name="Arendt D."/>
            <person name="Savage R."/>
            <person name="Osoegawa K."/>
            <person name="de Jong P."/>
            <person name="Grimwood J."/>
            <person name="Chapman J.A."/>
            <person name="Shapiro H."/>
            <person name="Aerts A."/>
            <person name="Otillar R.P."/>
            <person name="Terry A.Y."/>
            <person name="Boore J.L."/>
            <person name="Grigoriev I.V."/>
            <person name="Lindberg D.R."/>
            <person name="Seaver E.C."/>
            <person name="Weisblat D.A."/>
            <person name="Putnam N.H."/>
            <person name="Rokhsar D.S."/>
        </authorList>
    </citation>
    <scope>NUCLEOTIDE SEQUENCE</scope>
    <source>
        <strain evidence="9 11">I ESC-2004</strain>
    </source>
</reference>
<reference evidence="10" key="3">
    <citation type="submission" date="2015-06" db="UniProtKB">
        <authorList>
            <consortium name="EnsemblMetazoa"/>
        </authorList>
    </citation>
    <scope>IDENTIFICATION</scope>
</reference>
<dbReference type="InterPro" id="IPR036236">
    <property type="entry name" value="Znf_C2H2_sf"/>
</dbReference>
<dbReference type="EnsemblMetazoa" id="CapteT87764">
    <property type="protein sequence ID" value="CapteP87764"/>
    <property type="gene ID" value="CapteG87764"/>
</dbReference>
<dbReference type="EMBL" id="AMQN01027281">
    <property type="status" value="NOT_ANNOTATED_CDS"/>
    <property type="molecule type" value="Genomic_DNA"/>
</dbReference>
<dbReference type="AlphaFoldDB" id="R7U2W0"/>
<dbReference type="GO" id="GO:0005634">
    <property type="term" value="C:nucleus"/>
    <property type="evidence" value="ECO:0007669"/>
    <property type="project" value="UniProtKB-SubCell"/>
</dbReference>